<dbReference type="InParanoid" id="A0A409Y0Q5"/>
<protein>
    <submittedName>
        <fullName evidence="1">Uncharacterized protein</fullName>
    </submittedName>
</protein>
<gene>
    <name evidence="1" type="ORF">CVT26_010735</name>
</gene>
<reference evidence="1 2" key="1">
    <citation type="journal article" date="2018" name="Evol. Lett.">
        <title>Horizontal gene cluster transfer increased hallucinogenic mushroom diversity.</title>
        <authorList>
            <person name="Reynolds H.T."/>
            <person name="Vijayakumar V."/>
            <person name="Gluck-Thaler E."/>
            <person name="Korotkin H.B."/>
            <person name="Matheny P.B."/>
            <person name="Slot J.C."/>
        </authorList>
    </citation>
    <scope>NUCLEOTIDE SEQUENCE [LARGE SCALE GENOMIC DNA]</scope>
    <source>
        <strain evidence="1 2">SRW20</strain>
    </source>
</reference>
<dbReference type="EMBL" id="NHYE01001346">
    <property type="protein sequence ID" value="PPQ96614.1"/>
    <property type="molecule type" value="Genomic_DNA"/>
</dbReference>
<keyword evidence="2" id="KW-1185">Reference proteome</keyword>
<proteinExistence type="predicted"/>
<evidence type="ECO:0000313" key="2">
    <source>
        <dbReference type="Proteomes" id="UP000284706"/>
    </source>
</evidence>
<organism evidence="1 2">
    <name type="scientific">Gymnopilus dilepis</name>
    <dbReference type="NCBI Taxonomy" id="231916"/>
    <lineage>
        <taxon>Eukaryota</taxon>
        <taxon>Fungi</taxon>
        <taxon>Dikarya</taxon>
        <taxon>Basidiomycota</taxon>
        <taxon>Agaricomycotina</taxon>
        <taxon>Agaricomycetes</taxon>
        <taxon>Agaricomycetidae</taxon>
        <taxon>Agaricales</taxon>
        <taxon>Agaricineae</taxon>
        <taxon>Hymenogastraceae</taxon>
        <taxon>Gymnopilus</taxon>
    </lineage>
</organism>
<sequence length="273" mass="29504">MKPPLEAVIDDIDTGVDEYCDVDPLPAVSIKKGTRRPSQIQDLVIVGLSLLHTQPSASSAAAATVTTPSSSTSSPMRPSVLRAYALVNRCLSLHESSHRHLSSSQIAIPSTLETLSVLRPSASAAASVISFGVDIVVAQDQVPVLHWGVLNYRRGWPAVNVRESTRRPSQDEVIALSFSSLSLSSAPMAPHHSLFQSCHRHFYHHRALALAPLYLPSRDCILLAPSSFLLVLHCCRRCDHPFSAISSCFSPQLAKDHQWMVDGGTLDSAVSGD</sequence>
<comment type="caution">
    <text evidence="1">The sequence shown here is derived from an EMBL/GenBank/DDBJ whole genome shotgun (WGS) entry which is preliminary data.</text>
</comment>
<name>A0A409Y0Q5_9AGAR</name>
<dbReference type="Proteomes" id="UP000284706">
    <property type="component" value="Unassembled WGS sequence"/>
</dbReference>
<accession>A0A409Y0Q5</accession>
<dbReference type="AlphaFoldDB" id="A0A409Y0Q5"/>
<evidence type="ECO:0000313" key="1">
    <source>
        <dbReference type="EMBL" id="PPQ96614.1"/>
    </source>
</evidence>